<organism evidence="1 2">
    <name type="scientific">Varroa destructor</name>
    <name type="common">Honeybee mite</name>
    <dbReference type="NCBI Taxonomy" id="109461"/>
    <lineage>
        <taxon>Eukaryota</taxon>
        <taxon>Metazoa</taxon>
        <taxon>Ecdysozoa</taxon>
        <taxon>Arthropoda</taxon>
        <taxon>Chelicerata</taxon>
        <taxon>Arachnida</taxon>
        <taxon>Acari</taxon>
        <taxon>Parasitiformes</taxon>
        <taxon>Mesostigmata</taxon>
        <taxon>Gamasina</taxon>
        <taxon>Dermanyssoidea</taxon>
        <taxon>Varroidae</taxon>
        <taxon>Varroa</taxon>
    </lineage>
</organism>
<dbReference type="Proteomes" id="UP000594260">
    <property type="component" value="Unplaced"/>
</dbReference>
<evidence type="ECO:0000313" key="1">
    <source>
        <dbReference type="EnsemblMetazoa" id="XP_022655570"/>
    </source>
</evidence>
<sequence>MEIPRRSFVLSENKGKERRAFGLHSGHIIEDTRAIWDVENESGSNTYFVYFPTRAAYNVYIWLNTQLRHDTDGDSRVLVTPTKGEAAVCQGCILLQDAFVEDSHCNPSLVERSCFRRNELTRSEEGQLRTTV</sequence>
<dbReference type="EnsemblMetazoa" id="XM_022799835">
    <property type="protein sequence ID" value="XP_022655570"/>
    <property type="gene ID" value="LOC111248079"/>
</dbReference>
<name>A0A7M7K4N3_VARDE</name>
<protein>
    <submittedName>
        <fullName evidence="1">Uncharacterized protein</fullName>
    </submittedName>
</protein>
<reference evidence="1" key="1">
    <citation type="submission" date="2021-01" db="UniProtKB">
        <authorList>
            <consortium name="EnsemblMetazoa"/>
        </authorList>
    </citation>
    <scope>IDENTIFICATION</scope>
</reference>
<dbReference type="KEGG" id="vde:111248079"/>
<evidence type="ECO:0000313" key="2">
    <source>
        <dbReference type="Proteomes" id="UP000594260"/>
    </source>
</evidence>
<keyword evidence="2" id="KW-1185">Reference proteome</keyword>
<dbReference type="RefSeq" id="XP_022655570.1">
    <property type="nucleotide sequence ID" value="XM_022799835.1"/>
</dbReference>
<proteinExistence type="predicted"/>
<dbReference type="AlphaFoldDB" id="A0A7M7K4N3"/>
<dbReference type="GeneID" id="111248079"/>
<accession>A0A7M7K4N3</accession>
<dbReference type="InParanoid" id="A0A7M7K4N3"/>